<feature type="region of interest" description="Disordered" evidence="1">
    <location>
        <begin position="1"/>
        <end position="21"/>
    </location>
</feature>
<evidence type="ECO:0000256" key="1">
    <source>
        <dbReference type="SAM" id="MobiDB-lite"/>
    </source>
</evidence>
<dbReference type="InterPro" id="IPR036767">
    <property type="entry name" value="ApaG_sf"/>
</dbReference>
<dbReference type="WBParaSite" id="TTAC_0000246701-mRNA-1">
    <property type="protein sequence ID" value="TTAC_0000246701-mRNA-1"/>
    <property type="gene ID" value="TTAC_0000246701"/>
</dbReference>
<accession>A0A0R3WNX9</accession>
<sequence length="338" mass="38098">MALEQFTNERQTVGAPTGPFRVAPIGQLQPTQKSPYEPGQLILHRLFGYRGVVLSSWKANVYEMKTYTPENDKSSDISEGISPSFKISAKCEQPMQAYAVLFDIRDAALSSPTMIAGVPFLLNGEGPCEATFNVTDMDYAFHEDLIPYTCTHELPLMNPSFMELMHFDPDVEPKVYPTDRLERILKKYGSLLEVQSVHQETTDGVRVTAVPFLMGRRKVSVSQQSCLWRYLILIENMTKRGMKLCGIYWNFSTPEGRPLNDYEADFVDTPVLPMRSPYFQYHGCLEMPNPSVRASGFFRLEDIDGISVIVGIPNLTFSDGEYCQELNAPNASSDDEPK</sequence>
<reference evidence="5" key="1">
    <citation type="submission" date="2017-02" db="UniProtKB">
        <authorList>
            <consortium name="WormBaseParasite"/>
        </authorList>
    </citation>
    <scope>IDENTIFICATION</scope>
</reference>
<gene>
    <name evidence="3" type="ORF">TTAC_LOCUS2452</name>
</gene>
<dbReference type="GO" id="GO:0042645">
    <property type="term" value="C:mitochondrial nucleoid"/>
    <property type="evidence" value="ECO:0007669"/>
    <property type="project" value="TreeGrafter"/>
</dbReference>
<dbReference type="Gene3D" id="2.60.40.1470">
    <property type="entry name" value="ApaG domain"/>
    <property type="match status" value="1"/>
</dbReference>
<feature type="domain" description="ApaG" evidence="2">
    <location>
        <begin position="199"/>
        <end position="324"/>
    </location>
</feature>
<evidence type="ECO:0000313" key="5">
    <source>
        <dbReference type="WBParaSite" id="TTAC_0000246701-mRNA-1"/>
    </source>
</evidence>
<proteinExistence type="predicted"/>
<dbReference type="PANTHER" id="PTHR14289:SF16">
    <property type="entry name" value="POLYMERASE DELTA-INTERACTING PROTEIN 2"/>
    <property type="match status" value="1"/>
</dbReference>
<dbReference type="SMART" id="SM00992">
    <property type="entry name" value="YccV-like"/>
    <property type="match status" value="1"/>
</dbReference>
<organism evidence="5">
    <name type="scientific">Hydatigena taeniaeformis</name>
    <name type="common">Feline tapeworm</name>
    <name type="synonym">Taenia taeniaeformis</name>
    <dbReference type="NCBI Taxonomy" id="6205"/>
    <lineage>
        <taxon>Eukaryota</taxon>
        <taxon>Metazoa</taxon>
        <taxon>Spiralia</taxon>
        <taxon>Lophotrochozoa</taxon>
        <taxon>Platyhelminthes</taxon>
        <taxon>Cestoda</taxon>
        <taxon>Eucestoda</taxon>
        <taxon>Cyclophyllidea</taxon>
        <taxon>Taeniidae</taxon>
        <taxon>Hydatigera</taxon>
    </lineage>
</organism>
<feature type="compositionally biased region" description="Polar residues" evidence="1">
    <location>
        <begin position="1"/>
        <end position="11"/>
    </location>
</feature>
<dbReference type="SUPFAM" id="SSF110069">
    <property type="entry name" value="ApaG-like"/>
    <property type="match status" value="1"/>
</dbReference>
<protein>
    <submittedName>
        <fullName evidence="5">ApaG domain-containing protein</fullName>
    </submittedName>
</protein>
<dbReference type="EMBL" id="UYWX01001100">
    <property type="protein sequence ID" value="VDM20089.1"/>
    <property type="molecule type" value="Genomic_DNA"/>
</dbReference>
<dbReference type="InterPro" id="IPR007474">
    <property type="entry name" value="ApaG_domain"/>
</dbReference>
<dbReference type="GO" id="GO:0070987">
    <property type="term" value="P:error-free translesion synthesis"/>
    <property type="evidence" value="ECO:0007669"/>
    <property type="project" value="TreeGrafter"/>
</dbReference>
<name>A0A0R3WNX9_HYDTA</name>
<dbReference type="OrthoDB" id="5913487at2759"/>
<dbReference type="GO" id="GO:0005634">
    <property type="term" value="C:nucleus"/>
    <property type="evidence" value="ECO:0007669"/>
    <property type="project" value="TreeGrafter"/>
</dbReference>
<dbReference type="GO" id="GO:0003677">
    <property type="term" value="F:DNA binding"/>
    <property type="evidence" value="ECO:0007669"/>
    <property type="project" value="InterPro"/>
</dbReference>
<dbReference type="AlphaFoldDB" id="A0A0R3WNX9"/>
<evidence type="ECO:0000313" key="3">
    <source>
        <dbReference type="EMBL" id="VDM20089.1"/>
    </source>
</evidence>
<keyword evidence="4" id="KW-1185">Reference proteome</keyword>
<dbReference type="Proteomes" id="UP000274429">
    <property type="component" value="Unassembled WGS sequence"/>
</dbReference>
<dbReference type="STRING" id="6205.A0A0R3WNX9"/>
<reference evidence="3 4" key="2">
    <citation type="submission" date="2018-11" db="EMBL/GenBank/DDBJ databases">
        <authorList>
            <consortium name="Pathogen Informatics"/>
        </authorList>
    </citation>
    <scope>NUCLEOTIDE SEQUENCE [LARGE SCALE GENOMIC DNA]</scope>
</reference>
<dbReference type="PROSITE" id="PS51087">
    <property type="entry name" value="APAG"/>
    <property type="match status" value="1"/>
</dbReference>
<dbReference type="PANTHER" id="PTHR14289">
    <property type="entry name" value="F-BOX ONLY PROTEIN 3"/>
    <property type="match status" value="1"/>
</dbReference>
<evidence type="ECO:0000259" key="2">
    <source>
        <dbReference type="PROSITE" id="PS51087"/>
    </source>
</evidence>
<evidence type="ECO:0000313" key="4">
    <source>
        <dbReference type="Proteomes" id="UP000274429"/>
    </source>
</evidence>
<dbReference type="InterPro" id="IPR011722">
    <property type="entry name" value="Hemimethylated_DNA-bd_dom"/>
</dbReference>